<dbReference type="AlphaFoldDB" id="A0A7J5TVM5"/>
<comment type="caution">
    <text evidence="1">The sequence shown here is derived from an EMBL/GenBank/DDBJ whole genome shotgun (WGS) entry which is preliminary data.</text>
</comment>
<proteinExistence type="predicted"/>
<dbReference type="Proteomes" id="UP000488299">
    <property type="component" value="Unassembled WGS sequence"/>
</dbReference>
<dbReference type="RefSeq" id="WP_152126083.1">
    <property type="nucleotide sequence ID" value="NZ_WELI01000009.1"/>
</dbReference>
<evidence type="ECO:0000313" key="1">
    <source>
        <dbReference type="EMBL" id="KAB7728137.1"/>
    </source>
</evidence>
<dbReference type="EMBL" id="WELI01000009">
    <property type="protein sequence ID" value="KAB7728137.1"/>
    <property type="molecule type" value="Genomic_DNA"/>
</dbReference>
<protein>
    <submittedName>
        <fullName evidence="1">Uncharacterized protein</fullName>
    </submittedName>
</protein>
<evidence type="ECO:0000313" key="2">
    <source>
        <dbReference type="Proteomes" id="UP000488299"/>
    </source>
</evidence>
<gene>
    <name evidence="1" type="ORF">F5984_20545</name>
</gene>
<reference evidence="1 2" key="1">
    <citation type="submission" date="2019-10" db="EMBL/GenBank/DDBJ databases">
        <title>Rudanella paleaurantiibacter sp. nov., isolated from sludge.</title>
        <authorList>
            <person name="Xu S.Q."/>
        </authorList>
    </citation>
    <scope>NUCLEOTIDE SEQUENCE [LARGE SCALE GENOMIC DNA]</scope>
    <source>
        <strain evidence="1 2">HX-22-17</strain>
    </source>
</reference>
<name>A0A7J5TVM5_9BACT</name>
<sequence>MNPIQHWLDTDGDYMEGLALLGSQVSPFLFACLSKGENTYNRNRLREELQKQIPVSDPAVLPTTPADREVHRPAAVLQLEQEAQKLMNERVELKARLRARMDSPDADGRQADALRILAIGKELDSLFGKIGFWREHGYLPIDQSPDEAQEQVLTLMNVRTYVSRYRSLLKKLPADSPRRVEAQRLLAHYETEKQRIENENRTRTI</sequence>
<organism evidence="1 2">
    <name type="scientific">Rudanella paleaurantiibacter</name>
    <dbReference type="NCBI Taxonomy" id="2614655"/>
    <lineage>
        <taxon>Bacteria</taxon>
        <taxon>Pseudomonadati</taxon>
        <taxon>Bacteroidota</taxon>
        <taxon>Cytophagia</taxon>
        <taxon>Cytophagales</taxon>
        <taxon>Cytophagaceae</taxon>
        <taxon>Rudanella</taxon>
    </lineage>
</organism>
<keyword evidence="2" id="KW-1185">Reference proteome</keyword>
<accession>A0A7J5TVM5</accession>